<dbReference type="RefSeq" id="WP_147583055.1">
    <property type="nucleotide sequence ID" value="NZ_CP042831.1"/>
</dbReference>
<keyword evidence="1" id="KW-0732">Signal</keyword>
<evidence type="ECO:0000256" key="1">
    <source>
        <dbReference type="SAM" id="SignalP"/>
    </source>
</evidence>
<dbReference type="OrthoDB" id="978343at2"/>
<protein>
    <recommendedName>
        <fullName evidence="4">Lipoprotein</fullName>
    </recommendedName>
</protein>
<reference evidence="2 3" key="1">
    <citation type="submission" date="2019-08" db="EMBL/GenBank/DDBJ databases">
        <title>Flavobacterium alkalisoli sp. nov., isolated from rhizosphere soil of Suaeda salsa.</title>
        <authorList>
            <person name="Sun J.-Q."/>
            <person name="Xu L."/>
        </authorList>
    </citation>
    <scope>NUCLEOTIDE SEQUENCE [LARGE SCALE GENOMIC DNA]</scope>
    <source>
        <strain evidence="2 3">XS-5</strain>
    </source>
</reference>
<evidence type="ECO:0000313" key="3">
    <source>
        <dbReference type="Proteomes" id="UP000321222"/>
    </source>
</evidence>
<keyword evidence="3" id="KW-1185">Reference proteome</keyword>
<feature type="chain" id="PRO_5022765800" description="Lipoprotein" evidence="1">
    <location>
        <begin position="22"/>
        <end position="289"/>
    </location>
</feature>
<evidence type="ECO:0000313" key="2">
    <source>
        <dbReference type="EMBL" id="QEE49543.1"/>
    </source>
</evidence>
<sequence length="289" mass="31015">MKKLIALTLSSIVFLFSCSNSDDSKTTAEPNLVIKLKFDKNQVRLNNFGQPSEIGEGNAAQTPVVNFMSAHYIELAPSATTFLGEGEIVYKGEETNAGGSKAIDFSKAILGQDGEVFLTVPLSEVAAGNYSWVRVSVSYQNGTIKFLSNGNELTGTMASFIGYNNYITSFDINGNTVAVNGNKLQGYWAFETLGFVIDGQAPEGAVTVPNPLFESSPIPQGSCVLTGQFANGLSITGNETKDITIDLSFSIKDSFEWNEVNADGKFEPAAGETLTDMGLRGLIPYVTYQ</sequence>
<accession>A0A5B9FQG2</accession>
<dbReference type="KEGG" id="fak:FUA48_08105"/>
<dbReference type="EMBL" id="CP042831">
    <property type="protein sequence ID" value="QEE49543.1"/>
    <property type="molecule type" value="Genomic_DNA"/>
</dbReference>
<dbReference type="Proteomes" id="UP000321222">
    <property type="component" value="Chromosome"/>
</dbReference>
<gene>
    <name evidence="2" type="ORF">FUA48_08105</name>
</gene>
<evidence type="ECO:0008006" key="4">
    <source>
        <dbReference type="Google" id="ProtNLM"/>
    </source>
</evidence>
<dbReference type="PROSITE" id="PS51257">
    <property type="entry name" value="PROKAR_LIPOPROTEIN"/>
    <property type="match status" value="1"/>
</dbReference>
<name>A0A5B9FQG2_9FLAO</name>
<dbReference type="AlphaFoldDB" id="A0A5B9FQG2"/>
<organism evidence="2 3">
    <name type="scientific">Flavobacterium alkalisoli</name>
    <dbReference type="NCBI Taxonomy" id="2602769"/>
    <lineage>
        <taxon>Bacteria</taxon>
        <taxon>Pseudomonadati</taxon>
        <taxon>Bacteroidota</taxon>
        <taxon>Flavobacteriia</taxon>
        <taxon>Flavobacteriales</taxon>
        <taxon>Flavobacteriaceae</taxon>
        <taxon>Flavobacterium</taxon>
    </lineage>
</organism>
<proteinExistence type="predicted"/>
<feature type="signal peptide" evidence="1">
    <location>
        <begin position="1"/>
        <end position="21"/>
    </location>
</feature>